<evidence type="ECO:0000313" key="3">
    <source>
        <dbReference type="EMBL" id="CAD7620201.1"/>
    </source>
</evidence>
<feature type="transmembrane region" description="Helical" evidence="1">
    <location>
        <begin position="21"/>
        <end position="42"/>
    </location>
</feature>
<dbReference type="SUPFAM" id="SSF47769">
    <property type="entry name" value="SAM/Pointed domain"/>
    <property type="match status" value="1"/>
</dbReference>
<dbReference type="GO" id="GO:0007169">
    <property type="term" value="P:cell surface receptor protein tyrosine kinase signaling pathway"/>
    <property type="evidence" value="ECO:0007669"/>
    <property type="project" value="TreeGrafter"/>
</dbReference>
<dbReference type="EMBL" id="CAJPIZ010000160">
    <property type="protein sequence ID" value="CAG2100631.1"/>
    <property type="molecule type" value="Genomic_DNA"/>
</dbReference>
<dbReference type="OrthoDB" id="434324at2759"/>
<keyword evidence="1" id="KW-1133">Transmembrane helix</keyword>
<dbReference type="InterPro" id="IPR039144">
    <property type="entry name" value="Aveugle-like_SAM_dom"/>
</dbReference>
<dbReference type="Proteomes" id="UP000759131">
    <property type="component" value="Unassembled WGS sequence"/>
</dbReference>
<dbReference type="PROSITE" id="PS50105">
    <property type="entry name" value="SAM_DOMAIN"/>
    <property type="match status" value="1"/>
</dbReference>
<dbReference type="AlphaFoldDB" id="A0A7R9KEG1"/>
<dbReference type="PANTHER" id="PTHR20843:SF0">
    <property type="entry name" value="PROTEIN AVEUGLE"/>
    <property type="match status" value="1"/>
</dbReference>
<dbReference type="SMART" id="SM00454">
    <property type="entry name" value="SAM"/>
    <property type="match status" value="1"/>
</dbReference>
<dbReference type="InterPro" id="IPR013761">
    <property type="entry name" value="SAM/pointed_sf"/>
</dbReference>
<evidence type="ECO:0000259" key="2">
    <source>
        <dbReference type="PROSITE" id="PS50105"/>
    </source>
</evidence>
<dbReference type="CDD" id="cd09510">
    <property type="entry name" value="SAM_aveugle-like"/>
    <property type="match status" value="1"/>
</dbReference>
<dbReference type="PANTHER" id="PTHR20843">
    <property type="entry name" value="STERILE ALPHA MOTIF DOMAIN CONTAINING PROTEIN 10"/>
    <property type="match status" value="1"/>
</dbReference>
<name>A0A7R9KEG1_9ACAR</name>
<dbReference type="InterPro" id="IPR001660">
    <property type="entry name" value="SAM"/>
</dbReference>
<protein>
    <recommendedName>
        <fullName evidence="2">SAM domain-containing protein</fullName>
    </recommendedName>
</protein>
<dbReference type="InterPro" id="IPR052268">
    <property type="entry name" value="SAM_domain-containing_protein"/>
</dbReference>
<dbReference type="Gene3D" id="1.10.150.50">
    <property type="entry name" value="Transcription Factor, Ets-1"/>
    <property type="match status" value="1"/>
</dbReference>
<dbReference type="InterPro" id="IPR028183">
    <property type="entry name" value="UQCC5"/>
</dbReference>
<gene>
    <name evidence="3" type="ORF">OSB1V03_LOCUS695</name>
</gene>
<dbReference type="EMBL" id="OC854735">
    <property type="protein sequence ID" value="CAD7620201.1"/>
    <property type="molecule type" value="Genomic_DNA"/>
</dbReference>
<reference evidence="3" key="1">
    <citation type="submission" date="2020-11" db="EMBL/GenBank/DDBJ databases">
        <authorList>
            <person name="Tran Van P."/>
        </authorList>
    </citation>
    <scope>NUCLEOTIDE SEQUENCE</scope>
</reference>
<evidence type="ECO:0000256" key="1">
    <source>
        <dbReference type="SAM" id="Phobius"/>
    </source>
</evidence>
<organism evidence="3">
    <name type="scientific">Medioppia subpectinata</name>
    <dbReference type="NCBI Taxonomy" id="1979941"/>
    <lineage>
        <taxon>Eukaryota</taxon>
        <taxon>Metazoa</taxon>
        <taxon>Ecdysozoa</taxon>
        <taxon>Arthropoda</taxon>
        <taxon>Chelicerata</taxon>
        <taxon>Arachnida</taxon>
        <taxon>Acari</taxon>
        <taxon>Acariformes</taxon>
        <taxon>Sarcoptiformes</taxon>
        <taxon>Oribatida</taxon>
        <taxon>Brachypylina</taxon>
        <taxon>Oppioidea</taxon>
        <taxon>Oppiidae</taxon>
        <taxon>Medioppia</taxon>
    </lineage>
</organism>
<dbReference type="GO" id="GO:0009898">
    <property type="term" value="C:cytoplasmic side of plasma membrane"/>
    <property type="evidence" value="ECO:0007669"/>
    <property type="project" value="TreeGrafter"/>
</dbReference>
<sequence>MVGKSGLVSRVITGWPLRKRFGFYAFLPLFFCCGAVVEYLMIHLDINSVNFYKIYGQKLSQQTLQQQLRNQKQLKETMTKEVTNNYVWSSGTSGTATAGQITNWSNCQVSGGNSRRPKPVFFWNNADVMKWLKRHCEQYYGLYGHAFLENEITGRSLVRITECTLERMGISDATHRDDICRIILKLKLKSDIIEIKDLEKKSESGIASSVTTGIS</sequence>
<evidence type="ECO:0000313" key="4">
    <source>
        <dbReference type="Proteomes" id="UP000759131"/>
    </source>
</evidence>
<dbReference type="Pfam" id="PF07647">
    <property type="entry name" value="SAM_2"/>
    <property type="match status" value="1"/>
</dbReference>
<keyword evidence="1" id="KW-0472">Membrane</keyword>
<dbReference type="Pfam" id="PF15114">
    <property type="entry name" value="UPF0640"/>
    <property type="match status" value="1"/>
</dbReference>
<proteinExistence type="predicted"/>
<accession>A0A7R9KEG1</accession>
<keyword evidence="4" id="KW-1185">Reference proteome</keyword>
<keyword evidence="1" id="KW-0812">Transmembrane</keyword>
<feature type="domain" description="SAM" evidence="2">
    <location>
        <begin position="123"/>
        <end position="189"/>
    </location>
</feature>